<feature type="signal peptide" evidence="1">
    <location>
        <begin position="1"/>
        <end position="20"/>
    </location>
</feature>
<dbReference type="VEuPathDB" id="TriTrypDB:TM35_000081820"/>
<dbReference type="RefSeq" id="XP_028884450.1">
    <property type="nucleotide sequence ID" value="XM_029024047.1"/>
</dbReference>
<evidence type="ECO:0000313" key="2">
    <source>
        <dbReference type="EMBL" id="ORC90384.1"/>
    </source>
</evidence>
<dbReference type="EMBL" id="NBCO01000008">
    <property type="protein sequence ID" value="ORC90384.1"/>
    <property type="molecule type" value="Genomic_DNA"/>
</dbReference>
<sequence length="161" mass="17782">MMRRSFLSLAAAATATTTAASGNAKMNALYKILTGETHFKNKTPVKVCNIVHQFGEKWEEEMAAYSKTLSAEQKKLIERQVERVKLTRYTVAELAAYCGDGPAFLDAAAQEANIEQGVEFLKQKGVEEFDKYVAQEAANANWKPEEAKKFADAVKAKAKAK</sequence>
<organism evidence="2 3">
    <name type="scientific">Trypanosoma theileri</name>
    <dbReference type="NCBI Taxonomy" id="67003"/>
    <lineage>
        <taxon>Eukaryota</taxon>
        <taxon>Discoba</taxon>
        <taxon>Euglenozoa</taxon>
        <taxon>Kinetoplastea</taxon>
        <taxon>Metakinetoplastina</taxon>
        <taxon>Trypanosomatida</taxon>
        <taxon>Trypanosomatidae</taxon>
        <taxon>Trypanosoma</taxon>
    </lineage>
</organism>
<keyword evidence="1" id="KW-0732">Signal</keyword>
<protein>
    <submittedName>
        <fullName evidence="2">Uncharacterized protein</fullName>
    </submittedName>
</protein>
<dbReference type="Proteomes" id="UP000192257">
    <property type="component" value="Unassembled WGS sequence"/>
</dbReference>
<name>A0A1X0P0A8_9TRYP</name>
<dbReference type="AlphaFoldDB" id="A0A1X0P0A8"/>
<accession>A0A1X0P0A8</accession>
<dbReference type="OrthoDB" id="277541at2759"/>
<evidence type="ECO:0000256" key="1">
    <source>
        <dbReference type="SAM" id="SignalP"/>
    </source>
</evidence>
<gene>
    <name evidence="2" type="ORF">TM35_000081820</name>
</gene>
<evidence type="ECO:0000313" key="3">
    <source>
        <dbReference type="Proteomes" id="UP000192257"/>
    </source>
</evidence>
<dbReference type="STRING" id="67003.A0A1X0P0A8"/>
<comment type="caution">
    <text evidence="2">The sequence shown here is derived from an EMBL/GenBank/DDBJ whole genome shotgun (WGS) entry which is preliminary data.</text>
</comment>
<keyword evidence="3" id="KW-1185">Reference proteome</keyword>
<dbReference type="GeneID" id="39983827"/>
<reference evidence="2 3" key="1">
    <citation type="submission" date="2017-03" db="EMBL/GenBank/DDBJ databases">
        <title>An alternative strategy for trypanosome survival in the mammalian bloodstream revealed through genome and transcriptome analysis of the ubiquitous bovine parasite Trypanosoma (Megatrypanum) theileri.</title>
        <authorList>
            <person name="Kelly S."/>
            <person name="Ivens A."/>
            <person name="Mott A."/>
            <person name="O'Neill E."/>
            <person name="Emms D."/>
            <person name="Macleod O."/>
            <person name="Voorheis P."/>
            <person name="Matthews J."/>
            <person name="Matthews K."/>
            <person name="Carrington M."/>
        </authorList>
    </citation>
    <scope>NUCLEOTIDE SEQUENCE [LARGE SCALE GENOMIC DNA]</scope>
    <source>
        <strain evidence="2">Edinburgh</strain>
    </source>
</reference>
<feature type="chain" id="PRO_5013275841" evidence="1">
    <location>
        <begin position="21"/>
        <end position="161"/>
    </location>
</feature>
<proteinExistence type="predicted"/>